<dbReference type="Pfam" id="PF00535">
    <property type="entry name" value="Glycos_transf_2"/>
    <property type="match status" value="1"/>
</dbReference>
<organism evidence="3 4">
    <name type="scientific">Flavobacterium psychrotolerans</name>
    <dbReference type="NCBI Taxonomy" id="2169410"/>
    <lineage>
        <taxon>Bacteria</taxon>
        <taxon>Pseudomonadati</taxon>
        <taxon>Bacteroidota</taxon>
        <taxon>Flavobacteriia</taxon>
        <taxon>Flavobacteriales</taxon>
        <taxon>Flavobacteriaceae</taxon>
        <taxon>Flavobacterium</taxon>
    </lineage>
</organism>
<dbReference type="EMBL" id="QCZI01000004">
    <property type="protein sequence ID" value="PWA06135.1"/>
    <property type="molecule type" value="Genomic_DNA"/>
</dbReference>
<feature type="domain" description="Glycosyltransferase 2-like" evidence="2">
    <location>
        <begin position="10"/>
        <end position="127"/>
    </location>
</feature>
<dbReference type="PANTHER" id="PTHR43630">
    <property type="entry name" value="POLY-BETA-1,6-N-ACETYL-D-GLUCOSAMINE SYNTHASE"/>
    <property type="match status" value="1"/>
</dbReference>
<reference evidence="3 4" key="1">
    <citation type="submission" date="2018-04" db="EMBL/GenBank/DDBJ databases">
        <title>Flavobacterium sp. nov., isolated from glacier ice.</title>
        <authorList>
            <person name="Liu Q."/>
            <person name="Xin Y.-H."/>
        </authorList>
    </citation>
    <scope>NUCLEOTIDE SEQUENCE [LARGE SCALE GENOMIC DNA]</scope>
    <source>
        <strain evidence="3 4">RB1R5</strain>
    </source>
</reference>
<sequence length="256" mass="30224">MKYNNNTNLSVLIITLNEEAQMNGLLADLDFADEILIVDSFSTDNTESISKSFKNVKFIQNKFENFTTQRNFAIAQAKNDWILFLDADERLTAELKNEILDTIKTNETYTAFLFYRTFMFKKTILRFSGSQTDKIFRLFHKNFAKYTTERLVHEKLEVEGKIGILKNKLIHYSYSDFDSYKAKMIIYGKFKAQEKFIKNLKPSLLLQLFHPMYTFLYNYIIRLGVFDGKKGITICYLNAYSVYVRYQELGNLWNKK</sequence>
<evidence type="ECO:0000256" key="1">
    <source>
        <dbReference type="ARBA" id="ARBA00038494"/>
    </source>
</evidence>
<evidence type="ECO:0000313" key="4">
    <source>
        <dbReference type="Proteomes" id="UP000245449"/>
    </source>
</evidence>
<dbReference type="SUPFAM" id="SSF53448">
    <property type="entry name" value="Nucleotide-diphospho-sugar transferases"/>
    <property type="match status" value="1"/>
</dbReference>
<keyword evidence="4" id="KW-1185">Reference proteome</keyword>
<evidence type="ECO:0000259" key="2">
    <source>
        <dbReference type="Pfam" id="PF00535"/>
    </source>
</evidence>
<name>A0A2U1JMA6_9FLAO</name>
<dbReference type="Gene3D" id="3.90.550.10">
    <property type="entry name" value="Spore Coat Polysaccharide Biosynthesis Protein SpsA, Chain A"/>
    <property type="match status" value="1"/>
</dbReference>
<dbReference type="PANTHER" id="PTHR43630:SF2">
    <property type="entry name" value="GLYCOSYLTRANSFERASE"/>
    <property type="match status" value="1"/>
</dbReference>
<dbReference type="OrthoDB" id="9815923at2"/>
<dbReference type="RefSeq" id="WP_116724139.1">
    <property type="nucleotide sequence ID" value="NZ_QCZI01000004.1"/>
</dbReference>
<dbReference type="AlphaFoldDB" id="A0A2U1JMA6"/>
<protein>
    <submittedName>
        <fullName evidence="3">Glycosyl transferase</fullName>
    </submittedName>
</protein>
<comment type="caution">
    <text evidence="3">The sequence shown here is derived from an EMBL/GenBank/DDBJ whole genome shotgun (WGS) entry which is preliminary data.</text>
</comment>
<gene>
    <name evidence="3" type="ORF">DB895_04330</name>
</gene>
<accession>A0A2U1JMA6</accession>
<dbReference type="InterPro" id="IPR029044">
    <property type="entry name" value="Nucleotide-diphossugar_trans"/>
</dbReference>
<evidence type="ECO:0000313" key="3">
    <source>
        <dbReference type="EMBL" id="PWA06135.1"/>
    </source>
</evidence>
<dbReference type="Proteomes" id="UP000245449">
    <property type="component" value="Unassembled WGS sequence"/>
</dbReference>
<comment type="similarity">
    <text evidence="1">Belongs to the glycosyltransferase 2 family. WaaE/KdtX subfamily.</text>
</comment>
<dbReference type="InterPro" id="IPR001173">
    <property type="entry name" value="Glyco_trans_2-like"/>
</dbReference>
<keyword evidence="3" id="KW-0808">Transferase</keyword>
<proteinExistence type="inferred from homology"/>
<dbReference type="GO" id="GO:0016740">
    <property type="term" value="F:transferase activity"/>
    <property type="evidence" value="ECO:0007669"/>
    <property type="project" value="UniProtKB-KW"/>
</dbReference>
<dbReference type="CDD" id="cd02511">
    <property type="entry name" value="Beta4Glucosyltransferase"/>
    <property type="match status" value="1"/>
</dbReference>